<dbReference type="InterPro" id="IPR038534">
    <property type="entry name" value="Rtr1/RPAP2_sf"/>
</dbReference>
<protein>
    <recommendedName>
        <fullName evidence="12">RNA polymerase II subunit B1 CTD phosphatase RPAP2 homolog</fullName>
        <ecNumber evidence="12">3.1.3.16</ecNumber>
    </recommendedName>
</protein>
<dbReference type="PROSITE" id="PS51479">
    <property type="entry name" value="ZF_RTR1"/>
    <property type="match status" value="1"/>
</dbReference>
<dbReference type="EC" id="3.1.3.16" evidence="12"/>
<dbReference type="InterPro" id="IPR007308">
    <property type="entry name" value="Rtr1/RPAP2_dom"/>
</dbReference>
<comment type="function">
    <text evidence="12">Putative RNA polymerase II subunit B1 C-terminal domain (CTD) phosphatase involved in RNA polymerase II transcription regulation.</text>
</comment>
<feature type="region of interest" description="Disordered" evidence="13">
    <location>
        <begin position="174"/>
        <end position="208"/>
    </location>
</feature>
<keyword evidence="6 12" id="KW-0862">Zinc</keyword>
<feature type="region of interest" description="Disordered" evidence="13">
    <location>
        <begin position="321"/>
        <end position="344"/>
    </location>
</feature>
<dbReference type="AlphaFoldDB" id="A0A438CFX9"/>
<dbReference type="GO" id="GO:0043175">
    <property type="term" value="F:RNA polymerase core enzyme binding"/>
    <property type="evidence" value="ECO:0007669"/>
    <property type="project" value="UniProtKB-UniRule"/>
</dbReference>
<comment type="catalytic activity">
    <reaction evidence="10 12">
        <text>O-phospho-L-threonyl-[protein] + H2O = L-threonyl-[protein] + phosphate</text>
        <dbReference type="Rhea" id="RHEA:47004"/>
        <dbReference type="Rhea" id="RHEA-COMP:11060"/>
        <dbReference type="Rhea" id="RHEA-COMP:11605"/>
        <dbReference type="ChEBI" id="CHEBI:15377"/>
        <dbReference type="ChEBI" id="CHEBI:30013"/>
        <dbReference type="ChEBI" id="CHEBI:43474"/>
        <dbReference type="ChEBI" id="CHEBI:61977"/>
        <dbReference type="EC" id="3.1.3.16"/>
    </reaction>
</comment>
<name>A0A438CFX9_VITVI</name>
<dbReference type="Proteomes" id="UP000288805">
    <property type="component" value="Unassembled WGS sequence"/>
</dbReference>
<dbReference type="Pfam" id="PF04181">
    <property type="entry name" value="RPAP2_Rtr1"/>
    <property type="match status" value="1"/>
</dbReference>
<feature type="compositionally biased region" description="Basic and acidic residues" evidence="13">
    <location>
        <begin position="236"/>
        <end position="254"/>
    </location>
</feature>
<evidence type="ECO:0000313" key="15">
    <source>
        <dbReference type="EMBL" id="RVW22118.1"/>
    </source>
</evidence>
<keyword evidence="8 12" id="KW-0539">Nucleus</keyword>
<comment type="subcellular location">
    <subcellularLocation>
        <location evidence="1 12">Nucleus</location>
    </subcellularLocation>
</comment>
<proteinExistence type="inferred from homology"/>
<reference evidence="15 16" key="1">
    <citation type="journal article" date="2018" name="PLoS Genet.">
        <title>Population sequencing reveals clonal diversity and ancestral inbreeding in the grapevine cultivar Chardonnay.</title>
        <authorList>
            <person name="Roach M.J."/>
            <person name="Johnson D.L."/>
            <person name="Bohlmann J."/>
            <person name="van Vuuren H.J."/>
            <person name="Jones S.J."/>
            <person name="Pretorius I.S."/>
            <person name="Schmidt S.A."/>
            <person name="Borneman A.R."/>
        </authorList>
    </citation>
    <scope>NUCLEOTIDE SEQUENCE [LARGE SCALE GENOMIC DNA]</scope>
    <source>
        <strain evidence="16">cv. Chardonnay</strain>
        <tissue evidence="15">Leaf</tissue>
    </source>
</reference>
<evidence type="ECO:0000256" key="13">
    <source>
        <dbReference type="SAM" id="MobiDB-lite"/>
    </source>
</evidence>
<comment type="catalytic activity">
    <reaction evidence="9 12">
        <text>O-phospho-L-seryl-[protein] + H2O = L-seryl-[protein] + phosphate</text>
        <dbReference type="Rhea" id="RHEA:20629"/>
        <dbReference type="Rhea" id="RHEA-COMP:9863"/>
        <dbReference type="Rhea" id="RHEA-COMP:11604"/>
        <dbReference type="ChEBI" id="CHEBI:15377"/>
        <dbReference type="ChEBI" id="CHEBI:29999"/>
        <dbReference type="ChEBI" id="CHEBI:43474"/>
        <dbReference type="ChEBI" id="CHEBI:83421"/>
        <dbReference type="EC" id="3.1.3.16"/>
    </reaction>
</comment>
<keyword evidence="3 12" id="KW-0479">Metal-binding</keyword>
<dbReference type="GO" id="GO:0008420">
    <property type="term" value="F:RNA polymerase II CTD heptapeptide repeat phosphatase activity"/>
    <property type="evidence" value="ECO:0007669"/>
    <property type="project" value="UniProtKB-UniRule"/>
</dbReference>
<keyword evidence="7 12" id="KW-0904">Protein phosphatase</keyword>
<feature type="domain" description="RTR1-type" evidence="14">
    <location>
        <begin position="32"/>
        <end position="117"/>
    </location>
</feature>
<gene>
    <name evidence="15" type="primary">VvCHDh001069_1</name>
    <name evidence="15" type="ORF">CK203_097000</name>
</gene>
<evidence type="ECO:0000256" key="7">
    <source>
        <dbReference type="ARBA" id="ARBA00022912"/>
    </source>
</evidence>
<keyword evidence="4 12" id="KW-0863">Zinc-finger</keyword>
<evidence type="ECO:0000256" key="9">
    <source>
        <dbReference type="ARBA" id="ARBA00047761"/>
    </source>
</evidence>
<dbReference type="Gene3D" id="1.25.40.820">
    <property type="match status" value="1"/>
</dbReference>
<evidence type="ECO:0000256" key="1">
    <source>
        <dbReference type="ARBA" id="ARBA00004123"/>
    </source>
</evidence>
<organism evidence="15 16">
    <name type="scientific">Vitis vinifera</name>
    <name type="common">Grape</name>
    <dbReference type="NCBI Taxonomy" id="29760"/>
    <lineage>
        <taxon>Eukaryota</taxon>
        <taxon>Viridiplantae</taxon>
        <taxon>Streptophyta</taxon>
        <taxon>Embryophyta</taxon>
        <taxon>Tracheophyta</taxon>
        <taxon>Spermatophyta</taxon>
        <taxon>Magnoliopsida</taxon>
        <taxon>eudicotyledons</taxon>
        <taxon>Gunneridae</taxon>
        <taxon>Pentapetalae</taxon>
        <taxon>rosids</taxon>
        <taxon>Vitales</taxon>
        <taxon>Vitaceae</taxon>
        <taxon>Viteae</taxon>
        <taxon>Vitis</taxon>
    </lineage>
</organism>
<dbReference type="EMBL" id="QGNW01002249">
    <property type="protein sequence ID" value="RVW22118.1"/>
    <property type="molecule type" value="Genomic_DNA"/>
</dbReference>
<dbReference type="InterPro" id="IPR039693">
    <property type="entry name" value="Rtr1/RPAP2"/>
</dbReference>
<feature type="compositionally biased region" description="Basic and acidic residues" evidence="13">
    <location>
        <begin position="273"/>
        <end position="284"/>
    </location>
</feature>
<evidence type="ECO:0000256" key="10">
    <source>
        <dbReference type="ARBA" id="ARBA00048336"/>
    </source>
</evidence>
<evidence type="ECO:0000256" key="4">
    <source>
        <dbReference type="ARBA" id="ARBA00022771"/>
    </source>
</evidence>
<evidence type="ECO:0000256" key="6">
    <source>
        <dbReference type="ARBA" id="ARBA00022833"/>
    </source>
</evidence>
<comment type="caution">
    <text evidence="15">The sequence shown here is derived from an EMBL/GenBank/DDBJ whole genome shotgun (WGS) entry which is preliminary data.</text>
</comment>
<evidence type="ECO:0000313" key="16">
    <source>
        <dbReference type="Proteomes" id="UP000288805"/>
    </source>
</evidence>
<evidence type="ECO:0000256" key="11">
    <source>
        <dbReference type="PROSITE-ProRule" id="PRU00812"/>
    </source>
</evidence>
<dbReference type="GO" id="GO:0005634">
    <property type="term" value="C:nucleus"/>
    <property type="evidence" value="ECO:0007669"/>
    <property type="project" value="UniProtKB-SubCell"/>
</dbReference>
<sequence>MAGDQPIAVKDAVHKLQLFLLEGIQNENQLFAAGSLMSRSDYEDVVTERTIANLCGYPLCSNSLPSERLRKGHYRISLKEHKVYDLHETYMYCSSGCVVNSRSFAGSLQEERCSVLNSERINGILRLFGESSLESNKILGKHGDLGLSELKIRENVEKKAGEVSMEDWIGPSNAIEGYVPQRDRNLKPKNIKNRKEGSKSSNSKMDSGKNFVIDEMDFVRTIITEDEYSISKSSKGLKDTTSHAKSKEPKEKASIGDQLSMLEKSAPPIQNDSESKLRESKGRRSRVIFKDEFSTAEVPSVPSQSGSELNGVKGKEEYHTENAAQLGPTKLKSCLKPSGGKKVTRSVTWADEKMDSADSRDFCKVRELEVKKEDPNGLGDIDVGDDDNALRFASAEACAIALSQAAEAVASGETDMTDAVSEARIIILPHPRDMDEGESLKDADLLEPEPVPLKWPIKPGISHSDIFDSDDSWYDTPPEGFSLTLSPFATMWMALFAWITSSSIAYIYGRDESFHEEYLSVNGREYPKKIVLTDGRSSEIKQTLAGCLARALPGLVADLRLPIPVSNLEQGVCWFLVAEIHAHMATLNKIYIQGRLLDTMSFVDALPSFRMKQWQVIVLLFIDALSVCQIPALTPHMISKRMLFPKVFDAAQVSAEEYEVMKDLIIPLGRVPQFSAQSGG</sequence>
<comment type="similarity">
    <text evidence="2 11 12">Belongs to the RPAP2 family.</text>
</comment>
<keyword evidence="5 12" id="KW-0378">Hydrolase</keyword>
<dbReference type="GO" id="GO:0008270">
    <property type="term" value="F:zinc ion binding"/>
    <property type="evidence" value="ECO:0007669"/>
    <property type="project" value="UniProtKB-KW"/>
</dbReference>
<dbReference type="PANTHER" id="PTHR14732:SF0">
    <property type="entry name" value="RNA POLYMERASE II SUBUNIT B1 CTD PHOSPHATASE RPAP2-RELATED"/>
    <property type="match status" value="1"/>
</dbReference>
<feature type="region of interest" description="Disordered" evidence="13">
    <location>
        <begin position="231"/>
        <end position="284"/>
    </location>
</feature>
<accession>A0A438CFX9</accession>
<evidence type="ECO:0000259" key="14">
    <source>
        <dbReference type="PROSITE" id="PS51479"/>
    </source>
</evidence>
<dbReference type="PANTHER" id="PTHR14732">
    <property type="entry name" value="RNA POLYMERASE II SUBUNIT B1 CTD PHOSPHATASE RPAP2-RELATED"/>
    <property type="match status" value="1"/>
</dbReference>
<dbReference type="FunFam" id="1.25.40.820:FF:000006">
    <property type="entry name" value="Putative RNA polymerase II subunit B1 CTD phosphatase RPAP2 homolog"/>
    <property type="match status" value="1"/>
</dbReference>
<evidence type="ECO:0000256" key="3">
    <source>
        <dbReference type="ARBA" id="ARBA00022723"/>
    </source>
</evidence>
<evidence type="ECO:0000256" key="5">
    <source>
        <dbReference type="ARBA" id="ARBA00022801"/>
    </source>
</evidence>
<evidence type="ECO:0000256" key="12">
    <source>
        <dbReference type="RuleBase" id="RU367080"/>
    </source>
</evidence>
<evidence type="ECO:0000256" key="2">
    <source>
        <dbReference type="ARBA" id="ARBA00005676"/>
    </source>
</evidence>
<evidence type="ECO:0000256" key="8">
    <source>
        <dbReference type="ARBA" id="ARBA00023242"/>
    </source>
</evidence>